<evidence type="ECO:0000256" key="9">
    <source>
        <dbReference type="ARBA" id="ARBA00023098"/>
    </source>
</evidence>
<evidence type="ECO:0000256" key="4">
    <source>
        <dbReference type="ARBA" id="ARBA00022692"/>
    </source>
</evidence>
<proteinExistence type="inferred from homology"/>
<keyword evidence="3 12" id="KW-0444">Lipid biosynthesis</keyword>
<feature type="transmembrane region" description="Helical" evidence="14">
    <location>
        <begin position="262"/>
        <end position="286"/>
    </location>
</feature>
<feature type="domain" description="Fatty acid desaturase" evidence="15">
    <location>
        <begin position="121"/>
        <end position="324"/>
    </location>
</feature>
<comment type="similarity">
    <text evidence="2 12">Belongs to the fatty acid desaturase type 1 family.</text>
</comment>
<keyword evidence="10 14" id="KW-0472">Membrane</keyword>
<evidence type="ECO:0000256" key="3">
    <source>
        <dbReference type="ARBA" id="ARBA00022516"/>
    </source>
</evidence>
<dbReference type="AlphaFoldDB" id="A0A922HW26"/>
<dbReference type="GO" id="GO:0004768">
    <property type="term" value="F:stearoyl-CoA 9-desaturase activity"/>
    <property type="evidence" value="ECO:0007669"/>
    <property type="project" value="TreeGrafter"/>
</dbReference>
<evidence type="ECO:0000256" key="6">
    <source>
        <dbReference type="ARBA" id="ARBA00022989"/>
    </source>
</evidence>
<keyword evidence="11 12" id="KW-0275">Fatty acid biosynthesis</keyword>
<reference evidence="16" key="1">
    <citation type="submission" date="2013-05" db="EMBL/GenBank/DDBJ databases">
        <authorList>
            <person name="Yim A.K.Y."/>
            <person name="Chan T.F."/>
            <person name="Ji K.M."/>
            <person name="Liu X.Y."/>
            <person name="Zhou J.W."/>
            <person name="Li R.Q."/>
            <person name="Yang K.Y."/>
            <person name="Li J."/>
            <person name="Li M."/>
            <person name="Law P.T.W."/>
            <person name="Wu Y.L."/>
            <person name="Cai Z.L."/>
            <person name="Qin H."/>
            <person name="Bao Y."/>
            <person name="Leung R.K.K."/>
            <person name="Ng P.K.S."/>
            <person name="Zou J."/>
            <person name="Zhong X.J."/>
            <person name="Ran P.X."/>
            <person name="Zhong N.S."/>
            <person name="Liu Z.G."/>
            <person name="Tsui S.K.W."/>
        </authorList>
    </citation>
    <scope>NUCLEOTIDE SEQUENCE</scope>
    <source>
        <strain evidence="16">Derf</strain>
        <tissue evidence="16">Whole organism</tissue>
    </source>
</reference>
<evidence type="ECO:0000313" key="17">
    <source>
        <dbReference type="Proteomes" id="UP000790347"/>
    </source>
</evidence>
<sequence>MAININNQQSDHIDNHDNVNGNVSDMDQGYCHQQHHHRVSSSPLTIRKKLMTQSTHEIPTTTTKTTITTTTSENFLAKIDRSISSSIIMVENDDDDIVGDPKLIGYVYVSLYPVKFFTVPWIALLGVAGGFGVSIGAHRLFAHRSFKARWLLRFGLVLVETLSMNGGCYSYARDHRCHHKFVDTNGDPKNAKRGFFFAHIGWWMLKKHPDVIRMGRKLNHKDLDDEPLIVWQKKLYFPLFLLVSVVGPTLIPIYLWNEDIVISFFMSAVLRTVVVVHHLFTVNSIAHIFGLRPYNRDIGPTESKITMYLSLGEGSHNYHHTFPYDYANCEKKWWEVFNPSTLFVDMCSMIGLAYDLKKPSDRVIKGVVSRVGDPRFYEKKLTVQKPMRKRIMHGATDWLIGTVVAGWAIYPPILFKIITGRPLIINNYSPLFQSRRRSLPKFGTNSMDSLEVIINVYSDRVLVRNRSLIMMMEDSERIDDQLFEWNSKTISSCFVLREDKRIISVVAFNPENLQMEAYVFYMADRFIVAQLMNILYKMLVENFTTINGGHDGNEDSNSSTDSLCDNHQKPIKLLMTMVDGRQKNIPNNHHSSSDDIQLINL</sequence>
<evidence type="ECO:0000256" key="12">
    <source>
        <dbReference type="RuleBase" id="RU000581"/>
    </source>
</evidence>
<keyword evidence="4 12" id="KW-0812">Transmembrane</keyword>
<dbReference type="CDD" id="cd03505">
    <property type="entry name" value="Delta9-FADS-like"/>
    <property type="match status" value="1"/>
</dbReference>
<accession>A0A922HW26</accession>
<evidence type="ECO:0000259" key="15">
    <source>
        <dbReference type="Pfam" id="PF00487"/>
    </source>
</evidence>
<dbReference type="PANTHER" id="PTHR11351">
    <property type="entry name" value="ACYL-COA DESATURASE"/>
    <property type="match status" value="1"/>
</dbReference>
<dbReference type="GO" id="GO:0005506">
    <property type="term" value="F:iron ion binding"/>
    <property type="evidence" value="ECO:0007669"/>
    <property type="project" value="TreeGrafter"/>
</dbReference>
<evidence type="ECO:0000256" key="10">
    <source>
        <dbReference type="ARBA" id="ARBA00023136"/>
    </source>
</evidence>
<comment type="subcellular location">
    <subcellularLocation>
        <location evidence="1">Membrane</location>
        <topology evidence="1">Multi-pass membrane protein</topology>
    </subcellularLocation>
</comment>
<dbReference type="Proteomes" id="UP000790347">
    <property type="component" value="Unassembled WGS sequence"/>
</dbReference>
<evidence type="ECO:0000256" key="13">
    <source>
        <dbReference type="SAM" id="MobiDB-lite"/>
    </source>
</evidence>
<evidence type="ECO:0000256" key="7">
    <source>
        <dbReference type="ARBA" id="ARBA00023002"/>
    </source>
</evidence>
<comment type="caution">
    <text evidence="16">The sequence shown here is derived from an EMBL/GenBank/DDBJ whole genome shotgun (WGS) entry which is preliminary data.</text>
</comment>
<dbReference type="InterPro" id="IPR005804">
    <property type="entry name" value="FA_desaturase_dom"/>
</dbReference>
<feature type="transmembrane region" description="Helical" evidence="14">
    <location>
        <begin position="121"/>
        <end position="141"/>
    </location>
</feature>
<comment type="cofactor">
    <cofactor evidence="12">
        <name>Fe(2+)</name>
        <dbReference type="ChEBI" id="CHEBI:29033"/>
    </cofactor>
</comment>
<organism evidence="16 17">
    <name type="scientific">Dermatophagoides farinae</name>
    <name type="common">American house dust mite</name>
    <dbReference type="NCBI Taxonomy" id="6954"/>
    <lineage>
        <taxon>Eukaryota</taxon>
        <taxon>Metazoa</taxon>
        <taxon>Ecdysozoa</taxon>
        <taxon>Arthropoda</taxon>
        <taxon>Chelicerata</taxon>
        <taxon>Arachnida</taxon>
        <taxon>Acari</taxon>
        <taxon>Acariformes</taxon>
        <taxon>Sarcoptiformes</taxon>
        <taxon>Astigmata</taxon>
        <taxon>Psoroptidia</taxon>
        <taxon>Analgoidea</taxon>
        <taxon>Pyroglyphidae</taxon>
        <taxon>Dermatophagoidinae</taxon>
        <taxon>Dermatophagoides</taxon>
    </lineage>
</organism>
<evidence type="ECO:0000256" key="1">
    <source>
        <dbReference type="ARBA" id="ARBA00004141"/>
    </source>
</evidence>
<name>A0A922HW26_DERFA</name>
<feature type="compositionally biased region" description="Polar residues" evidence="13">
    <location>
        <begin position="1"/>
        <end position="10"/>
    </location>
</feature>
<comment type="domain">
    <text evidence="12">The histidine box domains are involved in binding the catalytic metal ions.</text>
</comment>
<keyword evidence="7 12" id="KW-0560">Oxidoreductase</keyword>
<keyword evidence="5" id="KW-0276">Fatty acid metabolism</keyword>
<reference evidence="16" key="2">
    <citation type="journal article" date="2022" name="Res Sq">
        <title>Comparative Genomics Reveals Insights into the Divergent Evolution of Astigmatic Mites and Household Pest Adaptations.</title>
        <authorList>
            <person name="Xiong Q."/>
            <person name="Wan A.T.-Y."/>
            <person name="Liu X.-Y."/>
            <person name="Fung C.S.-H."/>
            <person name="Xiao X."/>
            <person name="Malainual N."/>
            <person name="Hou J."/>
            <person name="Wang L."/>
            <person name="Wang M."/>
            <person name="Yang K."/>
            <person name="Cui Y."/>
            <person name="Leung E."/>
            <person name="Nong W."/>
            <person name="Shin S.-K."/>
            <person name="Au S."/>
            <person name="Jeong K.Y."/>
            <person name="Chew F.T."/>
            <person name="Hui J."/>
            <person name="Leung T.F."/>
            <person name="Tungtrongchitr A."/>
            <person name="Zhong N."/>
            <person name="Liu Z."/>
            <person name="Tsui S."/>
        </authorList>
    </citation>
    <scope>NUCLEOTIDE SEQUENCE</scope>
    <source>
        <strain evidence="16">Derf</strain>
        <tissue evidence="16">Whole organism</tissue>
    </source>
</reference>
<keyword evidence="9" id="KW-0443">Lipid metabolism</keyword>
<dbReference type="PANTHER" id="PTHR11351:SF31">
    <property type="entry name" value="DESATURASE 1, ISOFORM A-RELATED"/>
    <property type="match status" value="1"/>
</dbReference>
<keyword evidence="6 14" id="KW-1133">Transmembrane helix</keyword>
<evidence type="ECO:0000256" key="5">
    <source>
        <dbReference type="ARBA" id="ARBA00022832"/>
    </source>
</evidence>
<gene>
    <name evidence="16" type="ORF">DERF_010905</name>
</gene>
<dbReference type="GO" id="GO:0005789">
    <property type="term" value="C:endoplasmic reticulum membrane"/>
    <property type="evidence" value="ECO:0007669"/>
    <property type="project" value="TreeGrafter"/>
</dbReference>
<dbReference type="PRINTS" id="PR00075">
    <property type="entry name" value="FACDDSATRASE"/>
</dbReference>
<feature type="transmembrane region" description="Helical" evidence="14">
    <location>
        <begin position="395"/>
        <end position="415"/>
    </location>
</feature>
<dbReference type="Pfam" id="PF00487">
    <property type="entry name" value="FA_desaturase"/>
    <property type="match status" value="1"/>
</dbReference>
<protein>
    <recommendedName>
        <fullName evidence="15">Fatty acid desaturase domain-containing protein</fullName>
    </recommendedName>
</protein>
<keyword evidence="8" id="KW-0408">Iron</keyword>
<dbReference type="InterPro" id="IPR015876">
    <property type="entry name" value="Acyl-CoA_DS"/>
</dbReference>
<evidence type="ECO:0000313" key="16">
    <source>
        <dbReference type="EMBL" id="KAH9506162.1"/>
    </source>
</evidence>
<evidence type="ECO:0000256" key="2">
    <source>
        <dbReference type="ARBA" id="ARBA00009295"/>
    </source>
</evidence>
<feature type="transmembrane region" description="Helical" evidence="14">
    <location>
        <begin position="235"/>
        <end position="256"/>
    </location>
</feature>
<evidence type="ECO:0000256" key="11">
    <source>
        <dbReference type="ARBA" id="ARBA00023160"/>
    </source>
</evidence>
<evidence type="ECO:0000256" key="8">
    <source>
        <dbReference type="ARBA" id="ARBA00023004"/>
    </source>
</evidence>
<dbReference type="EMBL" id="ASGP02000005">
    <property type="protein sequence ID" value="KAH9506162.1"/>
    <property type="molecule type" value="Genomic_DNA"/>
</dbReference>
<dbReference type="GO" id="GO:0006636">
    <property type="term" value="P:unsaturated fatty acid biosynthetic process"/>
    <property type="evidence" value="ECO:0007669"/>
    <property type="project" value="TreeGrafter"/>
</dbReference>
<keyword evidence="17" id="KW-1185">Reference proteome</keyword>
<evidence type="ECO:0000256" key="14">
    <source>
        <dbReference type="SAM" id="Phobius"/>
    </source>
</evidence>
<feature type="region of interest" description="Disordered" evidence="13">
    <location>
        <begin position="1"/>
        <end position="23"/>
    </location>
</feature>